<comment type="similarity">
    <text evidence="4">Belongs to the HepT RNase toxin family.</text>
</comment>
<proteinExistence type="inferred from homology"/>
<reference evidence="6" key="1">
    <citation type="submission" date="2017-09" db="EMBL/GenBank/DDBJ databases">
        <title>Depth-based differentiation of microbial function through sediment-hosted aquifers and enrichment of novel symbionts in the deep terrestrial subsurface.</title>
        <authorList>
            <person name="Probst A.J."/>
            <person name="Ladd B."/>
            <person name="Jarett J.K."/>
            <person name="Geller-Mcgrath D.E."/>
            <person name="Sieber C.M.K."/>
            <person name="Emerson J.B."/>
            <person name="Anantharaman K."/>
            <person name="Thomas B.C."/>
            <person name="Malmstrom R."/>
            <person name="Stieglmeier M."/>
            <person name="Klingl A."/>
            <person name="Woyke T."/>
            <person name="Ryan C.M."/>
            <person name="Banfield J.F."/>
        </authorList>
    </citation>
    <scope>NUCLEOTIDE SEQUENCE [LARGE SCALE GENOMIC DNA]</scope>
</reference>
<name>A0A2M6XUP1_9BACT</name>
<dbReference type="Proteomes" id="UP000229784">
    <property type="component" value="Unassembled WGS sequence"/>
</dbReference>
<keyword evidence="3" id="KW-0378">Hydrolase</keyword>
<dbReference type="PANTHER" id="PTHR33397">
    <property type="entry name" value="UPF0331 PROTEIN YUTE"/>
    <property type="match status" value="1"/>
</dbReference>
<gene>
    <name evidence="5" type="ORF">COT20_01240</name>
</gene>
<dbReference type="Pfam" id="PF01934">
    <property type="entry name" value="HepT-like"/>
    <property type="match status" value="1"/>
</dbReference>
<dbReference type="Gene3D" id="1.20.120.580">
    <property type="entry name" value="bsu32300-like"/>
    <property type="match status" value="1"/>
</dbReference>
<keyword evidence="1" id="KW-1277">Toxin-antitoxin system</keyword>
<evidence type="ECO:0000256" key="3">
    <source>
        <dbReference type="ARBA" id="ARBA00022801"/>
    </source>
</evidence>
<dbReference type="InterPro" id="IPR037038">
    <property type="entry name" value="HepT-like_sf"/>
</dbReference>
<evidence type="ECO:0000256" key="4">
    <source>
        <dbReference type="ARBA" id="ARBA00024207"/>
    </source>
</evidence>
<keyword evidence="2" id="KW-0540">Nuclease</keyword>
<evidence type="ECO:0000256" key="1">
    <source>
        <dbReference type="ARBA" id="ARBA00022649"/>
    </source>
</evidence>
<evidence type="ECO:0008006" key="7">
    <source>
        <dbReference type="Google" id="ProtNLM"/>
    </source>
</evidence>
<comment type="caution">
    <text evidence="5">The sequence shown here is derived from an EMBL/GenBank/DDBJ whole genome shotgun (WGS) entry which is preliminary data.</text>
</comment>
<dbReference type="InterPro" id="IPR008201">
    <property type="entry name" value="HepT-like"/>
</dbReference>
<dbReference type="PANTHER" id="PTHR33397:SF5">
    <property type="entry name" value="RNASE YUTE-RELATED"/>
    <property type="match status" value="1"/>
</dbReference>
<evidence type="ECO:0000313" key="5">
    <source>
        <dbReference type="EMBL" id="PIU15860.1"/>
    </source>
</evidence>
<evidence type="ECO:0000256" key="2">
    <source>
        <dbReference type="ARBA" id="ARBA00022722"/>
    </source>
</evidence>
<dbReference type="GO" id="GO:0004540">
    <property type="term" value="F:RNA nuclease activity"/>
    <property type="evidence" value="ECO:0007669"/>
    <property type="project" value="InterPro"/>
</dbReference>
<evidence type="ECO:0000313" key="6">
    <source>
        <dbReference type="Proteomes" id="UP000229784"/>
    </source>
</evidence>
<accession>A0A2M6XUP1</accession>
<dbReference type="NCBIfam" id="NF047751">
    <property type="entry name" value="HepT_toxin"/>
    <property type="match status" value="1"/>
</dbReference>
<organism evidence="5 6">
    <name type="scientific">bacterium (Candidatus Gribaldobacteria) CG08_land_8_20_14_0_20_39_15</name>
    <dbReference type="NCBI Taxonomy" id="2014273"/>
    <lineage>
        <taxon>Bacteria</taxon>
        <taxon>Candidatus Gribaldobacteria</taxon>
    </lineage>
</organism>
<dbReference type="EMBL" id="PEXQ01000030">
    <property type="protein sequence ID" value="PIU15860.1"/>
    <property type="molecule type" value="Genomic_DNA"/>
</dbReference>
<sequence length="144" mass="17258">MTEIARQKIFEKLQLLDEHFAYLEKLKTEIQDEEQFLSDFHIFASTERYLQLSYQAIIDILDLIIIEQGIEKPEDRKEIVSLLYNKGILSEDLAYRLDGSIGFRNILVHDYGKIDKKMVYKYLMEKTDDFQVFKREILSWLKKI</sequence>
<dbReference type="InterPro" id="IPR052379">
    <property type="entry name" value="Type_VII_TA_RNase"/>
</dbReference>
<dbReference type="AlphaFoldDB" id="A0A2M6XUP1"/>
<dbReference type="GO" id="GO:0016787">
    <property type="term" value="F:hydrolase activity"/>
    <property type="evidence" value="ECO:0007669"/>
    <property type="project" value="UniProtKB-KW"/>
</dbReference>
<protein>
    <recommendedName>
        <fullName evidence="7">DUF86 domain-containing protein</fullName>
    </recommendedName>
</protein>
<dbReference type="GO" id="GO:0110001">
    <property type="term" value="C:toxin-antitoxin complex"/>
    <property type="evidence" value="ECO:0007669"/>
    <property type="project" value="InterPro"/>
</dbReference>